<dbReference type="AlphaFoldDB" id="A0A317CBH1"/>
<dbReference type="OrthoDB" id="5624367at2"/>
<evidence type="ECO:0000256" key="1">
    <source>
        <dbReference type="SAM" id="Phobius"/>
    </source>
</evidence>
<protein>
    <submittedName>
        <fullName evidence="2">Uncharacterized protein</fullName>
    </submittedName>
</protein>
<gene>
    <name evidence="2" type="ORF">DKT75_11790</name>
</gene>
<keyword evidence="1" id="KW-0472">Membrane</keyword>
<evidence type="ECO:0000313" key="2">
    <source>
        <dbReference type="EMBL" id="PWQ95709.1"/>
    </source>
</evidence>
<reference evidence="2 3" key="1">
    <citation type="submission" date="2018-05" db="EMBL/GenBank/DDBJ databases">
        <title>Leucothrix arctica sp. nov., isolated from Arctic seawater.</title>
        <authorList>
            <person name="Choi A."/>
            <person name="Baek K."/>
        </authorList>
    </citation>
    <scope>NUCLEOTIDE SEQUENCE [LARGE SCALE GENOMIC DNA]</scope>
    <source>
        <strain evidence="2 3">IMCC9719</strain>
    </source>
</reference>
<comment type="caution">
    <text evidence="2">The sequence shown here is derived from an EMBL/GenBank/DDBJ whole genome shotgun (WGS) entry which is preliminary data.</text>
</comment>
<proteinExistence type="predicted"/>
<feature type="transmembrane region" description="Helical" evidence="1">
    <location>
        <begin position="99"/>
        <end position="117"/>
    </location>
</feature>
<keyword evidence="1" id="KW-0812">Transmembrane</keyword>
<organism evidence="2 3">
    <name type="scientific">Leucothrix arctica</name>
    <dbReference type="NCBI Taxonomy" id="1481894"/>
    <lineage>
        <taxon>Bacteria</taxon>
        <taxon>Pseudomonadati</taxon>
        <taxon>Pseudomonadota</taxon>
        <taxon>Gammaproteobacteria</taxon>
        <taxon>Thiotrichales</taxon>
        <taxon>Thiotrichaceae</taxon>
        <taxon>Leucothrix</taxon>
    </lineage>
</organism>
<dbReference type="InterPro" id="IPR045387">
    <property type="entry name" value="DUF6524"/>
</dbReference>
<keyword evidence="1" id="KW-1133">Transmembrane helix</keyword>
<dbReference type="Pfam" id="PF20134">
    <property type="entry name" value="DUF6524"/>
    <property type="match status" value="1"/>
</dbReference>
<feature type="transmembrane region" description="Helical" evidence="1">
    <location>
        <begin position="73"/>
        <end position="93"/>
    </location>
</feature>
<evidence type="ECO:0000313" key="3">
    <source>
        <dbReference type="Proteomes" id="UP000245506"/>
    </source>
</evidence>
<feature type="transmembrane region" description="Helical" evidence="1">
    <location>
        <begin position="42"/>
        <end position="61"/>
    </location>
</feature>
<sequence length="135" mass="15551">MAIFGKLFTLIALLSLVIFANPTGYSYIHYALNYPWAVNTQSGFMALGGLVLLCIVLFFFWSAWRTTEFVGKFIFIILLAAATFIAFTMGAFMNRYTTSWFVIGVLYVFFLWGMFYPRIKYSLFKTRSVDDVDTE</sequence>
<dbReference type="Proteomes" id="UP000245506">
    <property type="component" value="Unassembled WGS sequence"/>
</dbReference>
<dbReference type="EMBL" id="QGKL01000032">
    <property type="protein sequence ID" value="PWQ95709.1"/>
    <property type="molecule type" value="Genomic_DNA"/>
</dbReference>
<name>A0A317CBH1_9GAMM</name>
<keyword evidence="3" id="KW-1185">Reference proteome</keyword>
<accession>A0A317CBH1</accession>
<dbReference type="RefSeq" id="WP_109823637.1">
    <property type="nucleotide sequence ID" value="NZ_QGKL01000032.1"/>
</dbReference>